<feature type="domain" description="F5/8 type C" evidence="5">
    <location>
        <begin position="669"/>
        <end position="812"/>
    </location>
</feature>
<sequence>MVSMGRSIRNSQESAAPHRVSRRGGTMALAVTLALGGLSAGAAPASAGTPATSPAATESPGSPPAILPAPQSMQTRGEAVPLTGKVTIVTGSHADQPTVDAVRAIVQQAGGKPEISATPRSAGKEIYLGTVQDNPAISHVVAGMGAKDAAGLRADGYVLTSGRYEGRPVIALNGYDIRGTFYAAQSLRQLVQRKSVPGVVVRDWPLMSIRGAIEGFYGIPWSQQARLDQFAFYAEHKLNTYIYTPKDDALLRAQWRTLYSGADLDRMDQLVKGANAKHVDFTFALSPGNDICYSSDADFQATVAKFEQLRKLGVQSFYVALDDIPLSFHCAADKAKYPDQGNWHWLADAQADYLNRLEKEYIKPHGLPPLQTVPTNYNGSGPDPYKGEFGARLDPDIRVQWTGEGVFSDTITTASVQRASTSYATKHLYIWDNFPVNDGQRGRLFLNPLTGRDPELYKYIDGITSNPMIEPYASLPALAGYGDYTWNGPAYDPAKSMASALRELAGPDAGTRAALDTFADLNQNWPYRSGTENAPALSKDMQDFWAARDRKDPGAATALLARLTAIERLPQTLPRMAQPGFARDSKPWIDAAALWGTALRHQLAMLKALDAGDGTTATAEYFAASSAVEAAKEPTVADLGDGGAVVQNVITPSVGDGAFEAFSSKAAGIYRDWLGATPLASAVYPGTATSTLGTYSTYGAGSMTDGDPQTFYWSNEAPVAGSAVQLDLGAVKPVGSIVVRQSDSDTQTGDMIYNAALEYSADGVTWTTAGTFTARPLVQYSFDAPVQARYVRWRATAPNSGGQWVKIREIQAEAPSSATSNLASVPGQGAPAAFDADPGTAYQAASTPVSGSFLQRTLDAPVSARQVEVVGATSGTVQVLRNGSWVDLGAVQAGTPYAAFAVDPSWAVSGVRILFTSGPKAPRVNELVLR</sequence>
<dbReference type="Pfam" id="PF07555">
    <property type="entry name" value="NAGidase"/>
    <property type="match status" value="1"/>
</dbReference>
<comment type="similarity">
    <text evidence="3">Belongs to the glycosyl hydrolase 84 family.</text>
</comment>
<dbReference type="InterPro" id="IPR051822">
    <property type="entry name" value="Glycosyl_Hydrolase_84"/>
</dbReference>
<accession>A0A1H4JL61</accession>
<feature type="region of interest" description="Disordered" evidence="4">
    <location>
        <begin position="1"/>
        <end position="23"/>
    </location>
</feature>
<proteinExistence type="inferred from homology"/>
<protein>
    <submittedName>
        <fullName evidence="7">Hyaluronoglucosaminidase</fullName>
    </submittedName>
</protein>
<dbReference type="Pfam" id="PF00754">
    <property type="entry name" value="F5_F8_type_C"/>
    <property type="match status" value="1"/>
</dbReference>
<dbReference type="PANTHER" id="PTHR13170">
    <property type="entry name" value="O-GLCNACASE"/>
    <property type="match status" value="1"/>
</dbReference>
<evidence type="ECO:0000256" key="4">
    <source>
        <dbReference type="SAM" id="MobiDB-lite"/>
    </source>
</evidence>
<dbReference type="InterPro" id="IPR011496">
    <property type="entry name" value="O-GlcNAcase_cat"/>
</dbReference>
<evidence type="ECO:0000256" key="2">
    <source>
        <dbReference type="ARBA" id="ARBA00023295"/>
    </source>
</evidence>
<dbReference type="InterPro" id="IPR000421">
    <property type="entry name" value="FA58C"/>
</dbReference>
<gene>
    <name evidence="7" type="ORF">SAMN04489745_0251</name>
</gene>
<dbReference type="PROSITE" id="PS50022">
    <property type="entry name" value="FA58C_3"/>
    <property type="match status" value="1"/>
</dbReference>
<dbReference type="Gene3D" id="3.20.20.80">
    <property type="entry name" value="Glycosidases"/>
    <property type="match status" value="1"/>
</dbReference>
<dbReference type="EMBL" id="FNSN01000003">
    <property type="protein sequence ID" value="SEB47003.1"/>
    <property type="molecule type" value="Genomic_DNA"/>
</dbReference>
<dbReference type="InterPro" id="IPR017853">
    <property type="entry name" value="GH"/>
</dbReference>
<dbReference type="Pfam" id="PF02838">
    <property type="entry name" value="Glyco_hydro_20b"/>
    <property type="match status" value="1"/>
</dbReference>
<name>A0A1H4JL61_9MICC</name>
<dbReference type="GO" id="GO:0015929">
    <property type="term" value="F:hexosaminidase activity"/>
    <property type="evidence" value="ECO:0007669"/>
    <property type="project" value="UniProtKB-ARBA"/>
</dbReference>
<feature type="active site" description="Proton donor" evidence="3">
    <location>
        <position position="323"/>
    </location>
</feature>
<dbReference type="SUPFAM" id="SSF49785">
    <property type="entry name" value="Galactose-binding domain-like"/>
    <property type="match status" value="1"/>
</dbReference>
<keyword evidence="8" id="KW-1185">Reference proteome</keyword>
<dbReference type="SUPFAM" id="SSF55545">
    <property type="entry name" value="beta-N-acetylhexosaminidase-like domain"/>
    <property type="match status" value="1"/>
</dbReference>
<evidence type="ECO:0000259" key="5">
    <source>
        <dbReference type="PROSITE" id="PS50022"/>
    </source>
</evidence>
<dbReference type="AlphaFoldDB" id="A0A1H4JL61"/>
<dbReference type="InterPro" id="IPR029018">
    <property type="entry name" value="Hex-like_dom2"/>
</dbReference>
<dbReference type="Gene3D" id="2.60.120.260">
    <property type="entry name" value="Galactose-binding domain-like"/>
    <property type="match status" value="1"/>
</dbReference>
<feature type="domain" description="GH84" evidence="6">
    <location>
        <begin position="208"/>
        <end position="489"/>
    </location>
</feature>
<feature type="compositionally biased region" description="Low complexity" evidence="4">
    <location>
        <begin position="41"/>
        <end position="60"/>
    </location>
</feature>
<dbReference type="Gene3D" id="1.20.58.460">
    <property type="entry name" value="Hyaluronidase post-catalytic domain-like"/>
    <property type="match status" value="1"/>
</dbReference>
<dbReference type="InterPro" id="IPR015882">
    <property type="entry name" value="HEX_bac_N"/>
</dbReference>
<keyword evidence="1 3" id="KW-0378">Hydrolase</keyword>
<organism evidence="7 8">
    <name type="scientific">Arthrobacter woluwensis</name>
    <dbReference type="NCBI Taxonomy" id="156980"/>
    <lineage>
        <taxon>Bacteria</taxon>
        <taxon>Bacillati</taxon>
        <taxon>Actinomycetota</taxon>
        <taxon>Actinomycetes</taxon>
        <taxon>Micrococcales</taxon>
        <taxon>Micrococcaceae</taxon>
        <taxon>Arthrobacter</taxon>
    </lineage>
</organism>
<evidence type="ECO:0000256" key="1">
    <source>
        <dbReference type="ARBA" id="ARBA00022801"/>
    </source>
</evidence>
<keyword evidence="2 3" id="KW-0326">Glycosidase</keyword>
<dbReference type="Proteomes" id="UP000182652">
    <property type="component" value="Unassembled WGS sequence"/>
</dbReference>
<dbReference type="GO" id="GO:0005975">
    <property type="term" value="P:carbohydrate metabolic process"/>
    <property type="evidence" value="ECO:0007669"/>
    <property type="project" value="UniProtKB-ARBA"/>
</dbReference>
<dbReference type="PANTHER" id="PTHR13170:SF16">
    <property type="entry name" value="PROTEIN O-GLCNACASE"/>
    <property type="match status" value="1"/>
</dbReference>
<evidence type="ECO:0000259" key="6">
    <source>
        <dbReference type="PROSITE" id="PS52009"/>
    </source>
</evidence>
<reference evidence="7 8" key="1">
    <citation type="submission" date="2016-10" db="EMBL/GenBank/DDBJ databases">
        <authorList>
            <person name="de Groot N.N."/>
        </authorList>
    </citation>
    <scope>NUCLEOTIDE SEQUENCE [LARGE SCALE GENOMIC DNA]</scope>
    <source>
        <strain evidence="7 8">DSM 10495</strain>
    </source>
</reference>
<evidence type="ECO:0000313" key="7">
    <source>
        <dbReference type="EMBL" id="SEB47003.1"/>
    </source>
</evidence>
<dbReference type="GO" id="GO:1901135">
    <property type="term" value="P:carbohydrate derivative metabolic process"/>
    <property type="evidence" value="ECO:0007669"/>
    <property type="project" value="UniProtKB-ARBA"/>
</dbReference>
<feature type="region of interest" description="Disordered" evidence="4">
    <location>
        <begin position="41"/>
        <end position="76"/>
    </location>
</feature>
<dbReference type="InterPro" id="IPR008979">
    <property type="entry name" value="Galactose-bd-like_sf"/>
</dbReference>
<dbReference type="STRING" id="156980.SAMN04489745_0251"/>
<evidence type="ECO:0000313" key="8">
    <source>
        <dbReference type="Proteomes" id="UP000182652"/>
    </source>
</evidence>
<dbReference type="SUPFAM" id="SSF51445">
    <property type="entry name" value="(Trans)glycosidases"/>
    <property type="match status" value="1"/>
</dbReference>
<dbReference type="Gene3D" id="3.30.379.10">
    <property type="entry name" value="Chitobiase/beta-hexosaminidase domain 2-like"/>
    <property type="match status" value="1"/>
</dbReference>
<dbReference type="PROSITE" id="PS52009">
    <property type="entry name" value="GH84"/>
    <property type="match status" value="1"/>
</dbReference>
<evidence type="ECO:0000256" key="3">
    <source>
        <dbReference type="PROSITE-ProRule" id="PRU01353"/>
    </source>
</evidence>